<evidence type="ECO:0000256" key="7">
    <source>
        <dbReference type="PROSITE-ProRule" id="PRU00708"/>
    </source>
</evidence>
<organism evidence="10 11">
    <name type="scientific">Capsicum annuum</name>
    <name type="common">Capsicum pepper</name>
    <dbReference type="NCBI Taxonomy" id="4072"/>
    <lineage>
        <taxon>Eukaryota</taxon>
        <taxon>Viridiplantae</taxon>
        <taxon>Streptophyta</taxon>
        <taxon>Embryophyta</taxon>
        <taxon>Tracheophyta</taxon>
        <taxon>Spermatophyta</taxon>
        <taxon>Magnoliopsida</taxon>
        <taxon>eudicotyledons</taxon>
        <taxon>Gunneridae</taxon>
        <taxon>Pentapetalae</taxon>
        <taxon>asterids</taxon>
        <taxon>lamiids</taxon>
        <taxon>Solanales</taxon>
        <taxon>Solanaceae</taxon>
        <taxon>Solanoideae</taxon>
        <taxon>Capsiceae</taxon>
        <taxon>Capsicum</taxon>
    </lineage>
</organism>
<dbReference type="Pfam" id="PF13246">
    <property type="entry name" value="Cation_ATPase"/>
    <property type="match status" value="1"/>
</dbReference>
<comment type="caution">
    <text evidence="10">The sequence shown here is derived from an EMBL/GenBank/DDBJ whole genome shotgun (WGS) entry which is preliminary data.</text>
</comment>
<evidence type="ECO:0000256" key="1">
    <source>
        <dbReference type="ARBA" id="ARBA00004141"/>
    </source>
</evidence>
<dbReference type="SUPFAM" id="SSF56784">
    <property type="entry name" value="HAD-like"/>
    <property type="match status" value="1"/>
</dbReference>
<keyword evidence="3" id="KW-0677">Repeat</keyword>
<keyword evidence="4" id="KW-0460">Magnesium</keyword>
<dbReference type="InterPro" id="IPR023299">
    <property type="entry name" value="ATPase_P-typ_cyto_dom_N"/>
</dbReference>
<dbReference type="GO" id="GO:0016020">
    <property type="term" value="C:membrane"/>
    <property type="evidence" value="ECO:0000318"/>
    <property type="project" value="GO_Central"/>
</dbReference>
<dbReference type="EMBL" id="AYRZ02000007">
    <property type="protein sequence ID" value="PHT77513.1"/>
    <property type="molecule type" value="Genomic_DNA"/>
</dbReference>
<dbReference type="Gene3D" id="3.40.1110.10">
    <property type="entry name" value="Calcium-transporting ATPase, cytoplasmic domain N"/>
    <property type="match status" value="1"/>
</dbReference>
<dbReference type="NCBIfam" id="TIGR01494">
    <property type="entry name" value="ATPase_P-type"/>
    <property type="match status" value="1"/>
</dbReference>
<feature type="repeat" description="PPR" evidence="7">
    <location>
        <begin position="22"/>
        <end position="56"/>
    </location>
</feature>
<dbReference type="Gramene" id="PHT77513">
    <property type="protein sequence ID" value="PHT77513"/>
    <property type="gene ID" value="T459_21035"/>
</dbReference>
<dbReference type="GO" id="GO:0006874">
    <property type="term" value="P:intracellular calcium ion homeostasis"/>
    <property type="evidence" value="ECO:0000318"/>
    <property type="project" value="GO_Central"/>
</dbReference>
<dbReference type="InterPro" id="IPR023214">
    <property type="entry name" value="HAD_sf"/>
</dbReference>
<name>A0A2G2Z690_CAPAN</name>
<protein>
    <submittedName>
        <fullName evidence="10">Calcium-transporting ATPase 2, endoplasmic reticulum-type</fullName>
    </submittedName>
</protein>
<feature type="transmembrane region" description="Helical" evidence="8">
    <location>
        <begin position="521"/>
        <end position="541"/>
    </location>
</feature>
<evidence type="ECO:0000256" key="3">
    <source>
        <dbReference type="ARBA" id="ARBA00022737"/>
    </source>
</evidence>
<evidence type="ECO:0000313" key="10">
    <source>
        <dbReference type="EMBL" id="PHT77513.1"/>
    </source>
</evidence>
<dbReference type="Pfam" id="PF00689">
    <property type="entry name" value="Cation_ATPase_C"/>
    <property type="match status" value="1"/>
</dbReference>
<accession>A0A2G2Z690</accession>
<evidence type="ECO:0000256" key="4">
    <source>
        <dbReference type="ARBA" id="ARBA00022842"/>
    </source>
</evidence>
<dbReference type="InterPro" id="IPR023298">
    <property type="entry name" value="ATPase_P-typ_TM_dom_sf"/>
</dbReference>
<keyword evidence="2 8" id="KW-0812">Transmembrane</keyword>
<feature type="transmembrane region" description="Helical" evidence="8">
    <location>
        <begin position="486"/>
        <end position="506"/>
    </location>
</feature>
<keyword evidence="6 8" id="KW-0472">Membrane</keyword>
<dbReference type="InterPro" id="IPR036412">
    <property type="entry name" value="HAD-like_sf"/>
</dbReference>
<dbReference type="Gene3D" id="1.25.40.10">
    <property type="entry name" value="Tetratricopeptide repeat domain"/>
    <property type="match status" value="1"/>
</dbReference>
<dbReference type="STRING" id="4072.A0A2G2Z690"/>
<evidence type="ECO:0000313" key="11">
    <source>
        <dbReference type="Proteomes" id="UP000222542"/>
    </source>
</evidence>
<dbReference type="InterPro" id="IPR006068">
    <property type="entry name" value="ATPase_P-typ_cation-transptr_C"/>
</dbReference>
<evidence type="ECO:0000256" key="6">
    <source>
        <dbReference type="ARBA" id="ARBA00023136"/>
    </source>
</evidence>
<reference evidence="10 11" key="2">
    <citation type="journal article" date="2017" name="Genome Biol.">
        <title>New reference genome sequences of hot pepper reveal the massive evolution of plant disease-resistance genes by retroduplication.</title>
        <authorList>
            <person name="Kim S."/>
            <person name="Park J."/>
            <person name="Yeom S.I."/>
            <person name="Kim Y.M."/>
            <person name="Seo E."/>
            <person name="Kim K.T."/>
            <person name="Kim M.S."/>
            <person name="Lee J.M."/>
            <person name="Cheong K."/>
            <person name="Shin H.S."/>
            <person name="Kim S.B."/>
            <person name="Han K."/>
            <person name="Lee J."/>
            <person name="Park M."/>
            <person name="Lee H.A."/>
            <person name="Lee H.Y."/>
            <person name="Lee Y."/>
            <person name="Oh S."/>
            <person name="Lee J.H."/>
            <person name="Choi E."/>
            <person name="Choi E."/>
            <person name="Lee S.E."/>
            <person name="Jeon J."/>
            <person name="Kim H."/>
            <person name="Choi G."/>
            <person name="Song H."/>
            <person name="Lee J."/>
            <person name="Lee S.C."/>
            <person name="Kwon J.K."/>
            <person name="Lee H.Y."/>
            <person name="Koo N."/>
            <person name="Hong Y."/>
            <person name="Kim R.W."/>
            <person name="Kang W.H."/>
            <person name="Huh J.H."/>
            <person name="Kang B.C."/>
            <person name="Yang T.J."/>
            <person name="Lee Y.H."/>
            <person name="Bennetzen J.L."/>
            <person name="Choi D."/>
        </authorList>
    </citation>
    <scope>NUCLEOTIDE SEQUENCE [LARGE SCALE GENOMIC DNA]</scope>
    <source>
        <strain evidence="11">cv. CM334</strain>
    </source>
</reference>
<gene>
    <name evidence="10" type="ORF">T459_21035</name>
</gene>
<dbReference type="InterPro" id="IPR011990">
    <property type="entry name" value="TPR-like_helical_dom_sf"/>
</dbReference>
<dbReference type="Pfam" id="PF01535">
    <property type="entry name" value="PPR"/>
    <property type="match status" value="3"/>
</dbReference>
<dbReference type="Gene3D" id="1.20.1110.10">
    <property type="entry name" value="Calcium-transporting ATPase, transmembrane domain"/>
    <property type="match status" value="1"/>
</dbReference>
<feature type="domain" description="Cation-transporting P-type ATPase C-terminal" evidence="9">
    <location>
        <begin position="318"/>
        <end position="541"/>
    </location>
</feature>
<dbReference type="PROSITE" id="PS51375">
    <property type="entry name" value="PPR"/>
    <property type="match status" value="1"/>
</dbReference>
<proteinExistence type="predicted"/>
<comment type="subcellular location">
    <subcellularLocation>
        <location evidence="1">Membrane</location>
        <topology evidence="1">Multi-pass membrane protein</topology>
    </subcellularLocation>
</comment>
<reference evidence="10 11" key="1">
    <citation type="journal article" date="2014" name="Nat. Genet.">
        <title>Genome sequence of the hot pepper provides insights into the evolution of pungency in Capsicum species.</title>
        <authorList>
            <person name="Kim S."/>
            <person name="Park M."/>
            <person name="Yeom S.I."/>
            <person name="Kim Y.M."/>
            <person name="Lee J.M."/>
            <person name="Lee H.A."/>
            <person name="Seo E."/>
            <person name="Choi J."/>
            <person name="Cheong K."/>
            <person name="Kim K.T."/>
            <person name="Jung K."/>
            <person name="Lee G.W."/>
            <person name="Oh S.K."/>
            <person name="Bae C."/>
            <person name="Kim S.B."/>
            <person name="Lee H.Y."/>
            <person name="Kim S.Y."/>
            <person name="Kim M.S."/>
            <person name="Kang B.C."/>
            <person name="Jo Y.D."/>
            <person name="Yang H.B."/>
            <person name="Jeong H.J."/>
            <person name="Kang W.H."/>
            <person name="Kwon J.K."/>
            <person name="Shin C."/>
            <person name="Lim J.Y."/>
            <person name="Park J.H."/>
            <person name="Huh J.H."/>
            <person name="Kim J.S."/>
            <person name="Kim B.D."/>
            <person name="Cohen O."/>
            <person name="Paran I."/>
            <person name="Suh M.C."/>
            <person name="Lee S.B."/>
            <person name="Kim Y.K."/>
            <person name="Shin Y."/>
            <person name="Noh S.J."/>
            <person name="Park J."/>
            <person name="Seo Y.S."/>
            <person name="Kwon S.Y."/>
            <person name="Kim H.A."/>
            <person name="Park J.M."/>
            <person name="Kim H.J."/>
            <person name="Choi S.B."/>
            <person name="Bosland P.W."/>
            <person name="Reeves G."/>
            <person name="Jo S.H."/>
            <person name="Lee B.W."/>
            <person name="Cho H.T."/>
            <person name="Choi H.S."/>
            <person name="Lee M.S."/>
            <person name="Yu Y."/>
            <person name="Do Choi Y."/>
            <person name="Park B.S."/>
            <person name="van Deynze A."/>
            <person name="Ashrafi H."/>
            <person name="Hill T."/>
            <person name="Kim W.T."/>
            <person name="Pai H.S."/>
            <person name="Ahn H.K."/>
            <person name="Yeam I."/>
            <person name="Giovannoni J.J."/>
            <person name="Rose J.K."/>
            <person name="Sorensen I."/>
            <person name="Lee S.J."/>
            <person name="Kim R.W."/>
            <person name="Choi I.Y."/>
            <person name="Choi B.S."/>
            <person name="Lim J.S."/>
            <person name="Lee Y.H."/>
            <person name="Choi D."/>
        </authorList>
    </citation>
    <scope>NUCLEOTIDE SEQUENCE [LARGE SCALE GENOMIC DNA]</scope>
    <source>
        <strain evidence="11">cv. CM334</strain>
    </source>
</reference>
<evidence type="ECO:0000256" key="5">
    <source>
        <dbReference type="ARBA" id="ARBA00022989"/>
    </source>
</evidence>
<dbReference type="NCBIfam" id="TIGR00756">
    <property type="entry name" value="PPR"/>
    <property type="match status" value="2"/>
</dbReference>
<sequence>MYAKMGLLPSVRKLFDEMEMKDVPTWTSLIAGYAKNGNMEEAFKLFSEMPLRNVISLTAMICGCSQNGKYADALAVYKEIEKAGGGAVESLLECSTHIQLADRSTVPIDESCRQLLLSRLLEKSSKGLRWLGLAYKDDLGELSGYNAETHPAHKKLLDPSCCCSIESDLVFVGVVGLRDPPCEEVHKAVNDCRRAGIKIMVITEDNKSTAEAVCREFSCFLMEMGEVVTMTGDGVNDAPALKVADIGIAIGITGTEVATEASDMVLADDNFSTIVSAVAEGRVIYNNMKAFIRYMISSNVGEVISIFLTAILGIRKCLIPVQLLWVNLVTDGPPATALGFNPADVDIMQKPPRKSNDALINSWVFFRYMVIGSYVGIATVGIFIVWYTQASFLGINIVSNGYTLVELSQLRNWGEGSAWPNFTVSPFKVGNRLITFSDPCEYFTVGKVKALTLSLSVLVAIEMFNSLNALSEDNSLIKMPPWRNPWLLISMSASFGLHSLILYVPSLADIFGIVPLSLNEWLLVILLSAPVILIDEVLKFVGRRRRRTKLTAA</sequence>
<dbReference type="SUPFAM" id="SSF81660">
    <property type="entry name" value="Metal cation-transporting ATPase, ATP-binding domain N"/>
    <property type="match status" value="1"/>
</dbReference>
<keyword evidence="5 8" id="KW-1133">Transmembrane helix</keyword>
<dbReference type="GO" id="GO:0016887">
    <property type="term" value="F:ATP hydrolysis activity"/>
    <property type="evidence" value="ECO:0007669"/>
    <property type="project" value="InterPro"/>
</dbReference>
<dbReference type="SUPFAM" id="SSF81665">
    <property type="entry name" value="Calcium ATPase, transmembrane domain M"/>
    <property type="match status" value="1"/>
</dbReference>
<evidence type="ECO:0000256" key="2">
    <source>
        <dbReference type="ARBA" id="ARBA00022692"/>
    </source>
</evidence>
<dbReference type="GO" id="GO:0005388">
    <property type="term" value="F:P-type calcium transporter activity"/>
    <property type="evidence" value="ECO:0000318"/>
    <property type="project" value="GO_Central"/>
</dbReference>
<dbReference type="GO" id="GO:0070588">
    <property type="term" value="P:calcium ion transmembrane transport"/>
    <property type="evidence" value="ECO:0000318"/>
    <property type="project" value="GO_Central"/>
</dbReference>
<evidence type="ECO:0000259" key="9">
    <source>
        <dbReference type="Pfam" id="PF00689"/>
    </source>
</evidence>
<feature type="transmembrane region" description="Helical" evidence="8">
    <location>
        <begin position="365"/>
        <end position="387"/>
    </location>
</feature>
<dbReference type="Proteomes" id="UP000222542">
    <property type="component" value="Unassembled WGS sequence"/>
</dbReference>
<keyword evidence="11" id="KW-1185">Reference proteome</keyword>
<dbReference type="Gene3D" id="3.40.50.1000">
    <property type="entry name" value="HAD superfamily/HAD-like"/>
    <property type="match status" value="2"/>
</dbReference>
<dbReference type="InterPro" id="IPR002885">
    <property type="entry name" value="PPR_rpt"/>
</dbReference>
<dbReference type="GO" id="GO:0005524">
    <property type="term" value="F:ATP binding"/>
    <property type="evidence" value="ECO:0007669"/>
    <property type="project" value="InterPro"/>
</dbReference>
<evidence type="ECO:0000256" key="8">
    <source>
        <dbReference type="SAM" id="Phobius"/>
    </source>
</evidence>
<dbReference type="InterPro" id="IPR001757">
    <property type="entry name" value="P_typ_ATPase"/>
</dbReference>
<dbReference type="FunFam" id="1.20.1110.10:FF:000077">
    <property type="entry name" value="ECA1 (ER-TYPE CA2+-ATPASE 1)"/>
    <property type="match status" value="1"/>
</dbReference>
<dbReference type="AlphaFoldDB" id="A0A2G2Z690"/>
<dbReference type="PANTHER" id="PTHR42861">
    <property type="entry name" value="CALCIUM-TRANSPORTING ATPASE"/>
    <property type="match status" value="1"/>
</dbReference>